<evidence type="ECO:0000256" key="3">
    <source>
        <dbReference type="ARBA" id="ARBA00023015"/>
    </source>
</evidence>
<keyword evidence="2" id="KW-0067">ATP-binding</keyword>
<dbReference type="SMART" id="SM00382">
    <property type="entry name" value="AAA"/>
    <property type="match status" value="1"/>
</dbReference>
<dbReference type="InterPro" id="IPR001789">
    <property type="entry name" value="Sig_transdc_resp-reg_receiver"/>
</dbReference>
<sequence length="478" mass="52228">MQQVLIVDDNPSVCTALEILFDVHGMSTQVAHTPQAALEIIARGDVGAVVQDMNFQTDSTSGQEGAALFREIKRLDADLPVLLMTAWTSLETAVQLVKEGAADYLGKPWDDAKVVTTVKNMLRMRELGLENHRLRAQSARARNELQRHYDLCGLVYASEAMHRVVSLATSVARADAPVLITGPNGSGKEKLAEIVHANSPRKQQPFVKVNAGGLPDELLEAELFGAEIGAFTGATKRRIGRFEAADGGTLFLDEIGNLSQKGQMKLLRVLQTGEFERLGSTSTKKVDVRIVSATNANLRQMIAQGVFREDLLFRLNVIEIRIPPLRERSEDVLPLAETFLQAQVGPGREPLRLGDEAMRALLGHDWPGNVRELQNRIQRATLLCQSGEVTPADLGLDDKAPATDGTVTPRNHPSSETKPAAVGNNEEIEAERRSIIAAIETHGGVIARAAAELGLSRQALYRRMDRLGISLERQLKQS</sequence>
<dbReference type="EMBL" id="FOMX01000002">
    <property type="protein sequence ID" value="SFD46548.1"/>
    <property type="molecule type" value="Genomic_DNA"/>
</dbReference>
<evidence type="ECO:0000313" key="11">
    <source>
        <dbReference type="Proteomes" id="UP000199400"/>
    </source>
</evidence>
<dbReference type="GO" id="GO:0000160">
    <property type="term" value="P:phosphorelay signal transduction system"/>
    <property type="evidence" value="ECO:0007669"/>
    <property type="project" value="InterPro"/>
</dbReference>
<evidence type="ECO:0000313" key="10">
    <source>
        <dbReference type="EMBL" id="SFD46548.1"/>
    </source>
</evidence>
<proteinExistence type="predicted"/>
<dbReference type="FunFam" id="3.40.50.300:FF:000006">
    <property type="entry name" value="DNA-binding transcriptional regulator NtrC"/>
    <property type="match status" value="1"/>
</dbReference>
<keyword evidence="5" id="KW-0804">Transcription</keyword>
<dbReference type="GO" id="GO:0006355">
    <property type="term" value="P:regulation of DNA-templated transcription"/>
    <property type="evidence" value="ECO:0007669"/>
    <property type="project" value="InterPro"/>
</dbReference>
<dbReference type="GO" id="GO:0043565">
    <property type="term" value="F:sequence-specific DNA binding"/>
    <property type="evidence" value="ECO:0007669"/>
    <property type="project" value="InterPro"/>
</dbReference>
<dbReference type="Proteomes" id="UP000199400">
    <property type="component" value="Unassembled WGS sequence"/>
</dbReference>
<evidence type="ECO:0000256" key="1">
    <source>
        <dbReference type="ARBA" id="ARBA00022741"/>
    </source>
</evidence>
<keyword evidence="4 10" id="KW-0238">DNA-binding</keyword>
<dbReference type="InterPro" id="IPR002197">
    <property type="entry name" value="HTH_Fis"/>
</dbReference>
<evidence type="ECO:0000256" key="6">
    <source>
        <dbReference type="PROSITE-ProRule" id="PRU00169"/>
    </source>
</evidence>
<organism evidence="10 11">
    <name type="scientific">Nannocystis exedens</name>
    <dbReference type="NCBI Taxonomy" id="54"/>
    <lineage>
        <taxon>Bacteria</taxon>
        <taxon>Pseudomonadati</taxon>
        <taxon>Myxococcota</taxon>
        <taxon>Polyangia</taxon>
        <taxon>Nannocystales</taxon>
        <taxon>Nannocystaceae</taxon>
        <taxon>Nannocystis</taxon>
    </lineage>
</organism>
<dbReference type="InterPro" id="IPR027417">
    <property type="entry name" value="P-loop_NTPase"/>
</dbReference>
<dbReference type="InterPro" id="IPR011006">
    <property type="entry name" value="CheY-like_superfamily"/>
</dbReference>
<dbReference type="OrthoDB" id="9154941at2"/>
<dbReference type="InterPro" id="IPR003593">
    <property type="entry name" value="AAA+_ATPase"/>
</dbReference>
<keyword evidence="11" id="KW-1185">Reference proteome</keyword>
<dbReference type="GO" id="GO:0005524">
    <property type="term" value="F:ATP binding"/>
    <property type="evidence" value="ECO:0007669"/>
    <property type="project" value="UniProtKB-KW"/>
</dbReference>
<dbReference type="InterPro" id="IPR002078">
    <property type="entry name" value="Sigma_54_int"/>
</dbReference>
<dbReference type="Gene3D" id="3.40.50.300">
    <property type="entry name" value="P-loop containing nucleotide triphosphate hydrolases"/>
    <property type="match status" value="1"/>
</dbReference>
<evidence type="ECO:0000256" key="2">
    <source>
        <dbReference type="ARBA" id="ARBA00022840"/>
    </source>
</evidence>
<dbReference type="InterPro" id="IPR058031">
    <property type="entry name" value="AAA_lid_NorR"/>
</dbReference>
<dbReference type="Gene3D" id="3.40.50.2300">
    <property type="match status" value="1"/>
</dbReference>
<dbReference type="SUPFAM" id="SSF52172">
    <property type="entry name" value="CheY-like"/>
    <property type="match status" value="1"/>
</dbReference>
<dbReference type="PANTHER" id="PTHR32071:SF86">
    <property type="entry name" value="TWO COMPONENT SIGNAL TRANSDUCTION SYSTEM SIGMA54-DEPENDENT RESPONSE REGULATOR FIS FAMILY"/>
    <property type="match status" value="1"/>
</dbReference>
<evidence type="ECO:0000256" key="5">
    <source>
        <dbReference type="ARBA" id="ARBA00023163"/>
    </source>
</evidence>
<evidence type="ECO:0000256" key="7">
    <source>
        <dbReference type="SAM" id="MobiDB-lite"/>
    </source>
</evidence>
<dbReference type="PROSITE" id="PS50045">
    <property type="entry name" value="SIGMA54_INTERACT_4"/>
    <property type="match status" value="1"/>
</dbReference>
<dbReference type="PROSITE" id="PS00688">
    <property type="entry name" value="SIGMA54_INTERACT_3"/>
    <property type="match status" value="1"/>
</dbReference>
<gene>
    <name evidence="10" type="ORF">SAMN02745121_00073</name>
</gene>
<dbReference type="Pfam" id="PF00158">
    <property type="entry name" value="Sigma54_activat"/>
    <property type="match status" value="1"/>
</dbReference>
<dbReference type="InterPro" id="IPR009057">
    <property type="entry name" value="Homeodomain-like_sf"/>
</dbReference>
<feature type="domain" description="Response regulatory" evidence="9">
    <location>
        <begin position="3"/>
        <end position="122"/>
    </location>
</feature>
<dbReference type="Pfam" id="PF02954">
    <property type="entry name" value="HTH_8"/>
    <property type="match status" value="1"/>
</dbReference>
<keyword evidence="6" id="KW-0597">Phosphoprotein</keyword>
<dbReference type="PROSITE" id="PS50110">
    <property type="entry name" value="RESPONSE_REGULATORY"/>
    <property type="match status" value="1"/>
</dbReference>
<dbReference type="Gene3D" id="1.10.8.60">
    <property type="match status" value="1"/>
</dbReference>
<keyword evidence="1" id="KW-0547">Nucleotide-binding</keyword>
<evidence type="ECO:0000256" key="4">
    <source>
        <dbReference type="ARBA" id="ARBA00023125"/>
    </source>
</evidence>
<dbReference type="Pfam" id="PF25601">
    <property type="entry name" value="AAA_lid_14"/>
    <property type="match status" value="1"/>
</dbReference>
<feature type="domain" description="Sigma-54 factor interaction" evidence="8">
    <location>
        <begin position="154"/>
        <end position="382"/>
    </location>
</feature>
<dbReference type="PANTHER" id="PTHR32071">
    <property type="entry name" value="TRANSCRIPTIONAL REGULATORY PROTEIN"/>
    <property type="match status" value="1"/>
</dbReference>
<evidence type="ECO:0000259" key="8">
    <source>
        <dbReference type="PROSITE" id="PS50045"/>
    </source>
</evidence>
<dbReference type="SUPFAM" id="SSF52540">
    <property type="entry name" value="P-loop containing nucleoside triphosphate hydrolases"/>
    <property type="match status" value="1"/>
</dbReference>
<dbReference type="SUPFAM" id="SSF46689">
    <property type="entry name" value="Homeodomain-like"/>
    <property type="match status" value="1"/>
</dbReference>
<name>A0A1I1SP92_9BACT</name>
<dbReference type="AlphaFoldDB" id="A0A1I1SP92"/>
<dbReference type="PROSITE" id="PS00676">
    <property type="entry name" value="SIGMA54_INTERACT_2"/>
    <property type="match status" value="1"/>
</dbReference>
<dbReference type="CDD" id="cd00009">
    <property type="entry name" value="AAA"/>
    <property type="match status" value="1"/>
</dbReference>
<evidence type="ECO:0000259" key="9">
    <source>
        <dbReference type="PROSITE" id="PS50110"/>
    </source>
</evidence>
<dbReference type="InterPro" id="IPR025944">
    <property type="entry name" value="Sigma_54_int_dom_CS"/>
</dbReference>
<dbReference type="STRING" id="54.SAMN02745121_00073"/>
<dbReference type="InterPro" id="IPR025943">
    <property type="entry name" value="Sigma_54_int_dom_ATP-bd_2"/>
</dbReference>
<feature type="region of interest" description="Disordered" evidence="7">
    <location>
        <begin position="393"/>
        <end position="426"/>
    </location>
</feature>
<keyword evidence="3" id="KW-0805">Transcription regulation</keyword>
<dbReference type="Gene3D" id="1.10.10.60">
    <property type="entry name" value="Homeodomain-like"/>
    <property type="match status" value="1"/>
</dbReference>
<dbReference type="Pfam" id="PF00072">
    <property type="entry name" value="Response_reg"/>
    <property type="match status" value="1"/>
</dbReference>
<accession>A0A1I1SP92</accession>
<dbReference type="SMART" id="SM00448">
    <property type="entry name" value="REC"/>
    <property type="match status" value="1"/>
</dbReference>
<feature type="compositionally biased region" description="Polar residues" evidence="7">
    <location>
        <begin position="405"/>
        <end position="417"/>
    </location>
</feature>
<protein>
    <submittedName>
        <fullName evidence="10">DNA-binding transcriptional response regulator, NtrC family, contains REC, AAA-type ATPase, and a Fis-type DNA-binding domains</fullName>
    </submittedName>
</protein>
<feature type="modified residue" description="4-aspartylphosphate" evidence="6">
    <location>
        <position position="52"/>
    </location>
</feature>
<dbReference type="RefSeq" id="WP_096333172.1">
    <property type="nucleotide sequence ID" value="NZ_FOMX01000002.1"/>
</dbReference>
<dbReference type="PRINTS" id="PR01590">
    <property type="entry name" value="HTHFIS"/>
</dbReference>
<reference evidence="11" key="1">
    <citation type="submission" date="2016-10" db="EMBL/GenBank/DDBJ databases">
        <authorList>
            <person name="Varghese N."/>
            <person name="Submissions S."/>
        </authorList>
    </citation>
    <scope>NUCLEOTIDE SEQUENCE [LARGE SCALE GENOMIC DNA]</scope>
    <source>
        <strain evidence="11">ATCC 25963</strain>
    </source>
</reference>